<evidence type="ECO:0000313" key="6">
    <source>
        <dbReference type="Proteomes" id="UP000030748"/>
    </source>
</evidence>
<keyword evidence="6" id="KW-1185">Reference proteome</keyword>
<evidence type="ECO:0000256" key="4">
    <source>
        <dbReference type="SAM" id="MobiDB-lite"/>
    </source>
</evidence>
<dbReference type="Proteomes" id="UP000030748">
    <property type="component" value="Unassembled WGS sequence"/>
</dbReference>
<dbReference type="EMBL" id="KI631311">
    <property type="protein sequence ID" value="EYU28711.1"/>
    <property type="molecule type" value="Genomic_DNA"/>
</dbReference>
<dbReference type="Pfam" id="PF09751">
    <property type="entry name" value="Es2"/>
    <property type="match status" value="1"/>
</dbReference>
<dbReference type="PANTHER" id="PTHR12940:SF0">
    <property type="entry name" value="SPLICING FACTOR ESS-2 HOMOLOG"/>
    <property type="match status" value="1"/>
</dbReference>
<feature type="compositionally biased region" description="Polar residues" evidence="4">
    <location>
        <begin position="1"/>
        <end position="15"/>
    </location>
</feature>
<evidence type="ECO:0000256" key="2">
    <source>
        <dbReference type="ARBA" id="ARBA00009072"/>
    </source>
</evidence>
<gene>
    <name evidence="5" type="ORF">MIMGU_mgv1a019460mg</name>
</gene>
<feature type="region of interest" description="Disordered" evidence="4">
    <location>
        <begin position="143"/>
        <end position="265"/>
    </location>
</feature>
<comment type="subcellular location">
    <subcellularLocation>
        <location evidence="1">Nucleus</location>
    </subcellularLocation>
</comment>
<evidence type="ECO:0000313" key="5">
    <source>
        <dbReference type="EMBL" id="EYU28711.1"/>
    </source>
</evidence>
<organism evidence="5 6">
    <name type="scientific">Erythranthe guttata</name>
    <name type="common">Yellow monkey flower</name>
    <name type="synonym">Mimulus guttatus</name>
    <dbReference type="NCBI Taxonomy" id="4155"/>
    <lineage>
        <taxon>Eukaryota</taxon>
        <taxon>Viridiplantae</taxon>
        <taxon>Streptophyta</taxon>
        <taxon>Embryophyta</taxon>
        <taxon>Tracheophyta</taxon>
        <taxon>Spermatophyta</taxon>
        <taxon>Magnoliopsida</taxon>
        <taxon>eudicotyledons</taxon>
        <taxon>Gunneridae</taxon>
        <taxon>Pentapetalae</taxon>
        <taxon>asterids</taxon>
        <taxon>lamiids</taxon>
        <taxon>Lamiales</taxon>
        <taxon>Phrymaceae</taxon>
        <taxon>Erythranthe</taxon>
    </lineage>
</organism>
<dbReference type="eggNOG" id="KOG2627">
    <property type="taxonomic scope" value="Eukaryota"/>
</dbReference>
<name>A0A022QL74_ERYGU</name>
<feature type="region of interest" description="Disordered" evidence="4">
    <location>
        <begin position="1"/>
        <end position="23"/>
    </location>
</feature>
<dbReference type="PANTHER" id="PTHR12940">
    <property type="entry name" value="ES-2 PROTEIN - RELATED"/>
    <property type="match status" value="1"/>
</dbReference>
<evidence type="ECO:0000256" key="1">
    <source>
        <dbReference type="ARBA" id="ARBA00004123"/>
    </source>
</evidence>
<protein>
    <submittedName>
        <fullName evidence="5">Uncharacterized protein</fullName>
    </submittedName>
</protein>
<proteinExistence type="inferred from homology"/>
<reference evidence="5 6" key="1">
    <citation type="journal article" date="2013" name="Proc. Natl. Acad. Sci. U.S.A.">
        <title>Fine-scale variation in meiotic recombination in Mimulus inferred from population shotgun sequencing.</title>
        <authorList>
            <person name="Hellsten U."/>
            <person name="Wright K.M."/>
            <person name="Jenkins J."/>
            <person name="Shu S."/>
            <person name="Yuan Y."/>
            <person name="Wessler S.R."/>
            <person name="Schmutz J."/>
            <person name="Willis J.H."/>
            <person name="Rokhsar D.S."/>
        </authorList>
    </citation>
    <scope>NUCLEOTIDE SEQUENCE [LARGE SCALE GENOMIC DNA]</scope>
    <source>
        <strain evidence="6">cv. DUN x IM62</strain>
    </source>
</reference>
<dbReference type="InterPro" id="IPR019148">
    <property type="entry name" value="Nuclear_protein_DGCR14_ESS-2"/>
</dbReference>
<dbReference type="GO" id="GO:0071013">
    <property type="term" value="C:catalytic step 2 spliceosome"/>
    <property type="evidence" value="ECO:0000318"/>
    <property type="project" value="GO_Central"/>
</dbReference>
<dbReference type="STRING" id="4155.A0A022QL74"/>
<feature type="compositionally biased region" description="Basic and acidic residues" evidence="4">
    <location>
        <begin position="157"/>
        <end position="177"/>
    </location>
</feature>
<accession>A0A022QL74</accession>
<sequence length="265" mass="28924">MLLSPGNSPVHLSTPSPAPSNVDVSLPLDDFFRKYTSEDNESFSKIIEKVNRKRKEKHGYLWERDPTESIENGNKREICATDGYGTSNQPSSTLEGWKYTANNLLIFVKTPSPAPGVDESPFITWGEIEGTPLRLEAEDTPIDIGGPQFKIPMPPSRDAKPHSLSRDAAKKQREKSKMFQKPPLPSPVRGGSASPGARKLSSAARKFMTDAIANSSHSIDESLRASYRSSSPGLGTPKSGRSMSRLGRDVISLDSRSPSVREGSV</sequence>
<keyword evidence="3" id="KW-0539">Nucleus</keyword>
<comment type="similarity">
    <text evidence="2">Belongs to the ESS2 family.</text>
</comment>
<dbReference type="AlphaFoldDB" id="A0A022QL74"/>
<evidence type="ECO:0000256" key="3">
    <source>
        <dbReference type="ARBA" id="ARBA00023242"/>
    </source>
</evidence>